<feature type="signal peptide" evidence="1">
    <location>
        <begin position="1"/>
        <end position="19"/>
    </location>
</feature>
<gene>
    <name evidence="2" type="ordered locus">Acid345_4123</name>
</gene>
<sequence>MKMLRHVAMVMLLAGVTFAGVWLAQIEGTCLDEAGNPLANAELKFLDKHNGHRFSVKTDAKGKFFFGGVDPGAYSVTVLRGNQVAMEFPAIAISWSSRPQQLALDLAKHSIEVKRETRQAETLGGDTSPDDFTPVVVGDDAQTVAVRTAIEQAQKQGQNGDWAGAIATLKANAESSGAKYDMVWAQLASAYCHASKFEDCAAAYGKALALKEVGAYYNNRAQALVVLKRWNEVDHDMMLAEKMNPEHRVLYERNHGMMLVQKIQNGESDNTATDFEGAVRALSSVLQEEPANAELYYLRAYCQIRLLGVAKEPPAFSAIESGLRKYLELEPHGKHAEEVNAMLKSVEEEKR</sequence>
<dbReference type="EMBL" id="CP000360">
    <property type="protein sequence ID" value="ABF43123.1"/>
    <property type="molecule type" value="Genomic_DNA"/>
</dbReference>
<dbReference type="SUPFAM" id="SSF49464">
    <property type="entry name" value="Carboxypeptidase regulatory domain-like"/>
    <property type="match status" value="1"/>
</dbReference>
<dbReference type="EnsemblBacteria" id="ABF43123">
    <property type="protein sequence ID" value="ABF43123"/>
    <property type="gene ID" value="Acid345_4123"/>
</dbReference>
<evidence type="ECO:0000313" key="3">
    <source>
        <dbReference type="Proteomes" id="UP000002432"/>
    </source>
</evidence>
<dbReference type="Proteomes" id="UP000002432">
    <property type="component" value="Chromosome"/>
</dbReference>
<dbReference type="InterPro" id="IPR008969">
    <property type="entry name" value="CarboxyPept-like_regulatory"/>
</dbReference>
<keyword evidence="3" id="KW-1185">Reference proteome</keyword>
<dbReference type="Pfam" id="PF13620">
    <property type="entry name" value="CarboxypepD_reg"/>
    <property type="match status" value="1"/>
</dbReference>
<dbReference type="Gene3D" id="2.60.40.1120">
    <property type="entry name" value="Carboxypeptidase-like, regulatory domain"/>
    <property type="match status" value="1"/>
</dbReference>
<accession>Q1IJ27</accession>
<proteinExistence type="predicted"/>
<dbReference type="Gene3D" id="1.25.40.10">
    <property type="entry name" value="Tetratricopeptide repeat domain"/>
    <property type="match status" value="1"/>
</dbReference>
<protein>
    <recommendedName>
        <fullName evidence="4">Tetratricopeptide repeat protein</fullName>
    </recommendedName>
</protein>
<evidence type="ECO:0008006" key="4">
    <source>
        <dbReference type="Google" id="ProtNLM"/>
    </source>
</evidence>
<dbReference type="RefSeq" id="WP_011524922.1">
    <property type="nucleotide sequence ID" value="NC_008009.1"/>
</dbReference>
<dbReference type="InterPro" id="IPR011990">
    <property type="entry name" value="TPR-like_helical_dom_sf"/>
</dbReference>
<dbReference type="KEGG" id="aba:Acid345_4123"/>
<dbReference type="SUPFAM" id="SSF48452">
    <property type="entry name" value="TPR-like"/>
    <property type="match status" value="1"/>
</dbReference>
<dbReference type="STRING" id="204669.Acid345_4123"/>
<feature type="chain" id="PRO_5004191054" description="Tetratricopeptide repeat protein" evidence="1">
    <location>
        <begin position="20"/>
        <end position="351"/>
    </location>
</feature>
<reference evidence="2 3" key="1">
    <citation type="journal article" date="2009" name="Appl. Environ. Microbiol.">
        <title>Three genomes from the phylum Acidobacteria provide insight into the lifestyles of these microorganisms in soils.</title>
        <authorList>
            <person name="Ward N.L."/>
            <person name="Challacombe J.F."/>
            <person name="Janssen P.H."/>
            <person name="Henrissat B."/>
            <person name="Coutinho P.M."/>
            <person name="Wu M."/>
            <person name="Xie G."/>
            <person name="Haft D.H."/>
            <person name="Sait M."/>
            <person name="Badger J."/>
            <person name="Barabote R.D."/>
            <person name="Bradley B."/>
            <person name="Brettin T.S."/>
            <person name="Brinkac L.M."/>
            <person name="Bruce D."/>
            <person name="Creasy T."/>
            <person name="Daugherty S.C."/>
            <person name="Davidsen T.M."/>
            <person name="DeBoy R.T."/>
            <person name="Detter J.C."/>
            <person name="Dodson R.J."/>
            <person name="Durkin A.S."/>
            <person name="Ganapathy A."/>
            <person name="Gwinn-Giglio M."/>
            <person name="Han C.S."/>
            <person name="Khouri H."/>
            <person name="Kiss H."/>
            <person name="Kothari S.P."/>
            <person name="Madupu R."/>
            <person name="Nelson K.E."/>
            <person name="Nelson W.C."/>
            <person name="Paulsen I."/>
            <person name="Penn K."/>
            <person name="Ren Q."/>
            <person name="Rosovitz M.J."/>
            <person name="Selengut J.D."/>
            <person name="Shrivastava S."/>
            <person name="Sullivan S.A."/>
            <person name="Tapia R."/>
            <person name="Thompson L.S."/>
            <person name="Watkins K.L."/>
            <person name="Yang Q."/>
            <person name="Yu C."/>
            <person name="Zafar N."/>
            <person name="Zhou L."/>
            <person name="Kuske C.R."/>
        </authorList>
    </citation>
    <scope>NUCLEOTIDE SEQUENCE [LARGE SCALE GENOMIC DNA]</scope>
    <source>
        <strain evidence="2 3">Ellin345</strain>
    </source>
</reference>
<keyword evidence="1" id="KW-0732">Signal</keyword>
<dbReference type="AlphaFoldDB" id="Q1IJ27"/>
<dbReference type="HOGENOM" id="CLU_745828_0_0_0"/>
<name>Q1IJ27_KORVE</name>
<organism evidence="2 3">
    <name type="scientific">Koribacter versatilis (strain Ellin345)</name>
    <dbReference type="NCBI Taxonomy" id="204669"/>
    <lineage>
        <taxon>Bacteria</taxon>
        <taxon>Pseudomonadati</taxon>
        <taxon>Acidobacteriota</taxon>
        <taxon>Terriglobia</taxon>
        <taxon>Terriglobales</taxon>
        <taxon>Candidatus Korobacteraceae</taxon>
        <taxon>Candidatus Korobacter</taxon>
    </lineage>
</organism>
<evidence type="ECO:0000313" key="2">
    <source>
        <dbReference type="EMBL" id="ABF43123.1"/>
    </source>
</evidence>
<dbReference type="eggNOG" id="COG0457">
    <property type="taxonomic scope" value="Bacteria"/>
</dbReference>
<evidence type="ECO:0000256" key="1">
    <source>
        <dbReference type="SAM" id="SignalP"/>
    </source>
</evidence>